<dbReference type="SUPFAM" id="SSF51197">
    <property type="entry name" value="Clavaminate synthase-like"/>
    <property type="match status" value="1"/>
</dbReference>
<sequence length="361" mass="40002">MTTTATLPATLPALSVQELTFEPFALPASNQRSLGAPHPTAPYPVSAPSNPPTRLPRLARHGALLFRDLPITSAHDFSAFAHAFGYSRHEIVGIVVERAELAPNVAPANESPPHVTIYNHNESPQVPHAPGYIFFYCHTAPKEGGETPISSSAELYARARIEIPGLVEDLERLGVLSTIRYREEAQYRGGSTLHQAFGKEWAEGDSDEVKRRKVEDQIRRYGRGKYTSWTWSGGELEVRHHIPVLRQHVHFPVLFTQLASVYVRTLAGEATSRITTLSYGDGTAIPTEYLAKLKGITDDIRVLHRWEKGDVLVYDNVVAQHGREPWKGGQGDRVVLASLFDGPIPGPYGGEEWEQLVPLRD</sequence>
<dbReference type="KEGG" id="ccac:CcaHIS019_0203210"/>
<organism evidence="4 5">
    <name type="scientific">Cutaneotrichosporon cavernicola</name>
    <dbReference type="NCBI Taxonomy" id="279322"/>
    <lineage>
        <taxon>Eukaryota</taxon>
        <taxon>Fungi</taxon>
        <taxon>Dikarya</taxon>
        <taxon>Basidiomycota</taxon>
        <taxon>Agaricomycotina</taxon>
        <taxon>Tremellomycetes</taxon>
        <taxon>Trichosporonales</taxon>
        <taxon>Trichosporonaceae</taxon>
        <taxon>Cutaneotrichosporon</taxon>
    </lineage>
</organism>
<evidence type="ECO:0000256" key="2">
    <source>
        <dbReference type="SAM" id="MobiDB-lite"/>
    </source>
</evidence>
<gene>
    <name evidence="4" type="ORF">CcaverHIS019_0203210</name>
</gene>
<dbReference type="EMBL" id="AP028213">
    <property type="protein sequence ID" value="BEI88959.1"/>
    <property type="molecule type" value="Genomic_DNA"/>
</dbReference>
<dbReference type="Proteomes" id="UP001233271">
    <property type="component" value="Chromosome 2"/>
</dbReference>
<proteinExistence type="predicted"/>
<dbReference type="GO" id="GO:0016491">
    <property type="term" value="F:oxidoreductase activity"/>
    <property type="evidence" value="ECO:0007669"/>
    <property type="project" value="UniProtKB-KW"/>
</dbReference>
<dbReference type="Pfam" id="PF02668">
    <property type="entry name" value="TauD"/>
    <property type="match status" value="1"/>
</dbReference>
<dbReference type="PANTHER" id="PTHR10696">
    <property type="entry name" value="GAMMA-BUTYROBETAINE HYDROXYLASE-RELATED"/>
    <property type="match status" value="1"/>
</dbReference>
<dbReference type="PANTHER" id="PTHR10696:SF21">
    <property type="entry name" value="TAUD_TFDA-LIKE DOMAIN-CONTAINING PROTEIN"/>
    <property type="match status" value="1"/>
</dbReference>
<dbReference type="RefSeq" id="XP_060454225.1">
    <property type="nucleotide sequence ID" value="XM_060597319.1"/>
</dbReference>
<reference evidence="4" key="1">
    <citation type="journal article" date="2023" name="BMC Genomics">
        <title>Chromosome-level genome assemblies of Cutaneotrichosporon spp. (Trichosporonales, Basidiomycota) reveal imbalanced evolution between nucleotide sequences and chromosome synteny.</title>
        <authorList>
            <person name="Kobayashi Y."/>
            <person name="Kayamori A."/>
            <person name="Aoki K."/>
            <person name="Shiwa Y."/>
            <person name="Matsutani M."/>
            <person name="Fujita N."/>
            <person name="Sugita T."/>
            <person name="Iwasaki W."/>
            <person name="Tanaka N."/>
            <person name="Takashima M."/>
        </authorList>
    </citation>
    <scope>NUCLEOTIDE SEQUENCE</scope>
    <source>
        <strain evidence="4">HIS019</strain>
    </source>
</reference>
<dbReference type="InterPro" id="IPR050411">
    <property type="entry name" value="AlphaKG_dependent_hydroxylases"/>
</dbReference>
<dbReference type="AlphaFoldDB" id="A0AA48I0H4"/>
<name>A0AA48I0H4_9TREE</name>
<keyword evidence="1" id="KW-0560">Oxidoreductase</keyword>
<dbReference type="InterPro" id="IPR003819">
    <property type="entry name" value="TauD/TfdA-like"/>
</dbReference>
<evidence type="ECO:0000313" key="5">
    <source>
        <dbReference type="Proteomes" id="UP001233271"/>
    </source>
</evidence>
<feature type="domain" description="TauD/TfdA-like" evidence="3">
    <location>
        <begin position="58"/>
        <end position="331"/>
    </location>
</feature>
<evidence type="ECO:0000313" key="4">
    <source>
        <dbReference type="EMBL" id="BEI88959.1"/>
    </source>
</evidence>
<keyword evidence="5" id="KW-1185">Reference proteome</keyword>
<feature type="region of interest" description="Disordered" evidence="2">
    <location>
        <begin position="30"/>
        <end position="54"/>
    </location>
</feature>
<evidence type="ECO:0000259" key="3">
    <source>
        <dbReference type="Pfam" id="PF02668"/>
    </source>
</evidence>
<dbReference type="Gene3D" id="3.60.130.10">
    <property type="entry name" value="Clavaminate synthase-like"/>
    <property type="match status" value="1"/>
</dbReference>
<accession>A0AA48I0H4</accession>
<evidence type="ECO:0000256" key="1">
    <source>
        <dbReference type="ARBA" id="ARBA00023002"/>
    </source>
</evidence>
<dbReference type="InterPro" id="IPR042098">
    <property type="entry name" value="TauD-like_sf"/>
</dbReference>
<dbReference type="GeneID" id="85492830"/>
<protein>
    <recommendedName>
        <fullName evidence="3">TauD/TfdA-like domain-containing protein</fullName>
    </recommendedName>
</protein>